<comment type="subcellular location">
    <subcellularLocation>
        <location evidence="1 7">Cell membrane</location>
        <topology evidence="1 7">Multi-pass membrane protein</topology>
    </subcellularLocation>
</comment>
<feature type="transmembrane region" description="Helical" evidence="7">
    <location>
        <begin position="81"/>
        <end position="99"/>
    </location>
</feature>
<dbReference type="GO" id="GO:0055085">
    <property type="term" value="P:transmembrane transport"/>
    <property type="evidence" value="ECO:0007669"/>
    <property type="project" value="InterPro"/>
</dbReference>
<dbReference type="GO" id="GO:0005886">
    <property type="term" value="C:plasma membrane"/>
    <property type="evidence" value="ECO:0007669"/>
    <property type="project" value="UniProtKB-SubCell"/>
</dbReference>
<evidence type="ECO:0000313" key="9">
    <source>
        <dbReference type="EMBL" id="RGP35255.1"/>
    </source>
</evidence>
<organism evidence="9 10">
    <name type="scientific">Pseudotabrizicola alkalilacus</name>
    <dbReference type="NCBI Taxonomy" id="2305252"/>
    <lineage>
        <taxon>Bacteria</taxon>
        <taxon>Pseudomonadati</taxon>
        <taxon>Pseudomonadota</taxon>
        <taxon>Alphaproteobacteria</taxon>
        <taxon>Rhodobacterales</taxon>
        <taxon>Paracoccaceae</taxon>
        <taxon>Pseudotabrizicola</taxon>
    </lineage>
</organism>
<dbReference type="RefSeq" id="WP_118156039.1">
    <property type="nucleotide sequence ID" value="NZ_QWEY01000018.1"/>
</dbReference>
<feature type="transmembrane region" description="Helical" evidence="7">
    <location>
        <begin position="106"/>
        <end position="126"/>
    </location>
</feature>
<accession>A0A411YWZ6</accession>
<dbReference type="Gene3D" id="1.10.3720.10">
    <property type="entry name" value="MetI-like"/>
    <property type="match status" value="1"/>
</dbReference>
<comment type="similarity">
    <text evidence="7">Belongs to the binding-protein-dependent transport system permease family.</text>
</comment>
<sequence>MPARLTDLLLYTAPFLIVTAVFVFYPLVANIWYSFYSFSAFDPVMRPAGLGNYQRLVTDPAIVTALVNVSLYAVLSVMFQVGLGLVLAAILSQAFLGFWAKLFRTLFFIPVVMSITVIAFVFTFFYDPFSGLLNMALQAVGLGHWARAWLGESATAIYAVIAVSQWQSVGYVMMLFIVAIQSIPRDLYEAAELDGAGAVAQFFHITVPQVREMLIVATVVTVTGSITVFSEPYIMTGGGPGDSSATLATYMYRSAFFRDEMGYAAAIAALIFVATMVVSLLQLRVFGKAK</sequence>
<evidence type="ECO:0000259" key="8">
    <source>
        <dbReference type="PROSITE" id="PS50928"/>
    </source>
</evidence>
<dbReference type="EMBL" id="QWEY01000018">
    <property type="protein sequence ID" value="RGP35255.1"/>
    <property type="molecule type" value="Genomic_DNA"/>
</dbReference>
<evidence type="ECO:0000256" key="5">
    <source>
        <dbReference type="ARBA" id="ARBA00022989"/>
    </source>
</evidence>
<dbReference type="Pfam" id="PF00528">
    <property type="entry name" value="BPD_transp_1"/>
    <property type="match status" value="1"/>
</dbReference>
<gene>
    <name evidence="9" type="ORF">D1012_20805</name>
</gene>
<feature type="transmembrane region" description="Helical" evidence="7">
    <location>
        <begin position="261"/>
        <end position="281"/>
    </location>
</feature>
<feature type="domain" description="ABC transmembrane type-1" evidence="8">
    <location>
        <begin position="66"/>
        <end position="282"/>
    </location>
</feature>
<evidence type="ECO:0000256" key="3">
    <source>
        <dbReference type="ARBA" id="ARBA00022475"/>
    </source>
</evidence>
<dbReference type="InterPro" id="IPR035906">
    <property type="entry name" value="MetI-like_sf"/>
</dbReference>
<feature type="transmembrane region" description="Helical" evidence="7">
    <location>
        <begin position="213"/>
        <end position="234"/>
    </location>
</feature>
<name>A0A411YWZ6_9RHOB</name>
<keyword evidence="2 7" id="KW-0813">Transport</keyword>
<keyword evidence="10" id="KW-1185">Reference proteome</keyword>
<dbReference type="PANTHER" id="PTHR30193:SF37">
    <property type="entry name" value="INNER MEMBRANE ABC TRANSPORTER PERMEASE PROTEIN YCJO"/>
    <property type="match status" value="1"/>
</dbReference>
<keyword evidence="6 7" id="KW-0472">Membrane</keyword>
<dbReference type="SUPFAM" id="SSF161098">
    <property type="entry name" value="MetI-like"/>
    <property type="match status" value="1"/>
</dbReference>
<dbReference type="InterPro" id="IPR051393">
    <property type="entry name" value="ABC_transporter_permease"/>
</dbReference>
<evidence type="ECO:0000256" key="1">
    <source>
        <dbReference type="ARBA" id="ARBA00004651"/>
    </source>
</evidence>
<dbReference type="PROSITE" id="PS50928">
    <property type="entry name" value="ABC_TM1"/>
    <property type="match status" value="1"/>
</dbReference>
<feature type="transmembrane region" description="Helical" evidence="7">
    <location>
        <begin position="12"/>
        <end position="35"/>
    </location>
</feature>
<proteinExistence type="inferred from homology"/>
<dbReference type="InterPro" id="IPR000515">
    <property type="entry name" value="MetI-like"/>
</dbReference>
<feature type="transmembrane region" description="Helical" evidence="7">
    <location>
        <begin position="156"/>
        <end position="180"/>
    </location>
</feature>
<keyword evidence="5 7" id="KW-1133">Transmembrane helix</keyword>
<evidence type="ECO:0000313" key="10">
    <source>
        <dbReference type="Proteomes" id="UP000284547"/>
    </source>
</evidence>
<evidence type="ECO:0000256" key="2">
    <source>
        <dbReference type="ARBA" id="ARBA00022448"/>
    </source>
</evidence>
<comment type="caution">
    <text evidence="9">The sequence shown here is derived from an EMBL/GenBank/DDBJ whole genome shotgun (WGS) entry which is preliminary data.</text>
</comment>
<keyword evidence="4 7" id="KW-0812">Transmembrane</keyword>
<evidence type="ECO:0000256" key="6">
    <source>
        <dbReference type="ARBA" id="ARBA00023136"/>
    </source>
</evidence>
<dbReference type="PANTHER" id="PTHR30193">
    <property type="entry name" value="ABC TRANSPORTER PERMEASE PROTEIN"/>
    <property type="match status" value="1"/>
</dbReference>
<keyword evidence="3" id="KW-1003">Cell membrane</keyword>
<dbReference type="CDD" id="cd06261">
    <property type="entry name" value="TM_PBP2"/>
    <property type="match status" value="1"/>
</dbReference>
<reference evidence="9 10" key="1">
    <citation type="submission" date="2018-08" db="EMBL/GenBank/DDBJ databases">
        <title>Flavobacterium tibetense sp. nov., isolated from a wetland YonghuCo on Tibetan Plateau.</title>
        <authorList>
            <person name="Phurbu D."/>
            <person name="Lu H."/>
            <person name="Xing P."/>
        </authorList>
    </citation>
    <scope>NUCLEOTIDE SEQUENCE [LARGE SCALE GENOMIC DNA]</scope>
    <source>
        <strain evidence="9 10">DJC</strain>
    </source>
</reference>
<evidence type="ECO:0000256" key="4">
    <source>
        <dbReference type="ARBA" id="ARBA00022692"/>
    </source>
</evidence>
<dbReference type="OrthoDB" id="9773727at2"/>
<dbReference type="AlphaFoldDB" id="A0A411YWZ6"/>
<protein>
    <submittedName>
        <fullName evidence="9">Sugar ABC transporter permease</fullName>
    </submittedName>
</protein>
<evidence type="ECO:0000256" key="7">
    <source>
        <dbReference type="RuleBase" id="RU363032"/>
    </source>
</evidence>
<dbReference type="Proteomes" id="UP000284547">
    <property type="component" value="Unassembled WGS sequence"/>
</dbReference>